<proteinExistence type="predicted"/>
<evidence type="ECO:0000313" key="6">
    <source>
        <dbReference type="EMBL" id="RVX65990.1"/>
    </source>
</evidence>
<feature type="region of interest" description="Disordered" evidence="4">
    <location>
        <begin position="619"/>
        <end position="671"/>
    </location>
</feature>
<dbReference type="VEuPathDB" id="FungiDB:PV10_05096"/>
<accession>A0A438MQT0</accession>
<reference evidence="6 7" key="1">
    <citation type="submission" date="2017-03" db="EMBL/GenBank/DDBJ databases">
        <title>Genomes of endolithic fungi from Antarctica.</title>
        <authorList>
            <person name="Coleine C."/>
            <person name="Masonjones S."/>
            <person name="Stajich J.E."/>
        </authorList>
    </citation>
    <scope>NUCLEOTIDE SEQUENCE [LARGE SCALE GENOMIC DNA]</scope>
    <source>
        <strain evidence="6 7">CCFEE 6314</strain>
    </source>
</reference>
<evidence type="ECO:0000256" key="2">
    <source>
        <dbReference type="ARBA" id="ARBA00023163"/>
    </source>
</evidence>
<dbReference type="PANTHER" id="PTHR47424:SF9">
    <property type="entry name" value="TAH-2"/>
    <property type="match status" value="1"/>
</dbReference>
<evidence type="ECO:0000256" key="1">
    <source>
        <dbReference type="ARBA" id="ARBA00023015"/>
    </source>
</evidence>
<name>A0A438MQT0_EXOME</name>
<evidence type="ECO:0000313" key="7">
    <source>
        <dbReference type="Proteomes" id="UP000288859"/>
    </source>
</evidence>
<dbReference type="CDD" id="cd12148">
    <property type="entry name" value="fungal_TF_MHR"/>
    <property type="match status" value="1"/>
</dbReference>
<organism evidence="6 7">
    <name type="scientific">Exophiala mesophila</name>
    <name type="common">Black yeast-like fungus</name>
    <dbReference type="NCBI Taxonomy" id="212818"/>
    <lineage>
        <taxon>Eukaryota</taxon>
        <taxon>Fungi</taxon>
        <taxon>Dikarya</taxon>
        <taxon>Ascomycota</taxon>
        <taxon>Pezizomycotina</taxon>
        <taxon>Eurotiomycetes</taxon>
        <taxon>Chaetothyriomycetidae</taxon>
        <taxon>Chaetothyriales</taxon>
        <taxon>Herpotrichiellaceae</taxon>
        <taxon>Exophiala</taxon>
    </lineage>
</organism>
<dbReference type="InterPro" id="IPR051127">
    <property type="entry name" value="Fungal_SecMet_Regulators"/>
</dbReference>
<dbReference type="SMART" id="SM00906">
    <property type="entry name" value="Fungal_trans"/>
    <property type="match status" value="1"/>
</dbReference>
<dbReference type="GO" id="GO:0000978">
    <property type="term" value="F:RNA polymerase II cis-regulatory region sequence-specific DNA binding"/>
    <property type="evidence" value="ECO:0007669"/>
    <property type="project" value="TreeGrafter"/>
</dbReference>
<dbReference type="InterPro" id="IPR007219">
    <property type="entry name" value="XnlR_reg_dom"/>
</dbReference>
<dbReference type="GO" id="GO:0006351">
    <property type="term" value="P:DNA-templated transcription"/>
    <property type="evidence" value="ECO:0007669"/>
    <property type="project" value="InterPro"/>
</dbReference>
<dbReference type="GO" id="GO:0008270">
    <property type="term" value="F:zinc ion binding"/>
    <property type="evidence" value="ECO:0007669"/>
    <property type="project" value="InterPro"/>
</dbReference>
<dbReference type="Proteomes" id="UP000288859">
    <property type="component" value="Unassembled WGS sequence"/>
</dbReference>
<sequence>MWSWEVFGGGLRVAKLSHKYTARDKWPERRSPVGIGTLENYDLDREPHTSSSHSSSSPPGPGRKDGRASITTTTSQVTVADVINQGQVYIPPLELEVSGDNNASMTTGDTASPVVSKHHLSRLLRDPRGKYMFIGDSANLSFLQGIRKLVQDSIGECHLTKDPLRHQMVEAAPDRQPTWFKVNSTHPSPTLTLDEARHLISRYFLATNGILDLFDEEDLLKDLPNWLEKERDSENVLHAVYYLIFAVGAQSSSEDKDELAETCFSYGRYFTFVTLSEEPSLCTVQVYALITMYLLNASRRNAAFMNLGTAVRAAYALGLHRKEIAALFPSAEFKTRERLWKTIRILDLFMAASLGRPPSTTETRDTRSVNHYSASVNICAILEIILTEIYSKRMISSNVLEKVSEHHRQWSANFHRGLATDGIKPTESLDGGKWPNIGLLHLKQAYYWSIMLLTRPFLQEAVSSYINSAQKTQPEIEEQAPNPSPTKVTTKAFVHACVDSAVRTIDLLRVLLEYSDLPKRLPFIVNSLFVSALVLGLARFGEVSKFPVEVHLKLAHRLLALFPHDTLARRHASIVDELLQACDIVCEKRTQASQDRFSFLVRSIFGTIHDDQAASRSAADWTSENAHEANGSAGSSARLSPASRSRSSHRMRNDIASTPPLRPGQAQTQPDAFRSEAHLWPQAESGEVGDQYMQSMFTNEGLERTLQFMSPTTMWFDTYDETIPLFSTVNTTDPSAL</sequence>
<gene>
    <name evidence="6" type="ORF">B0A52_09916</name>
</gene>
<dbReference type="OrthoDB" id="47007at2759"/>
<feature type="compositionally biased region" description="Low complexity" evidence="4">
    <location>
        <begin position="632"/>
        <end position="645"/>
    </location>
</feature>
<dbReference type="GO" id="GO:0000981">
    <property type="term" value="F:DNA-binding transcription factor activity, RNA polymerase II-specific"/>
    <property type="evidence" value="ECO:0007669"/>
    <property type="project" value="TreeGrafter"/>
</dbReference>
<keyword evidence="1" id="KW-0805">Transcription regulation</keyword>
<keyword evidence="2" id="KW-0804">Transcription</keyword>
<keyword evidence="3" id="KW-0539">Nucleus</keyword>
<feature type="region of interest" description="Disordered" evidence="4">
    <location>
        <begin position="29"/>
        <end position="69"/>
    </location>
</feature>
<protein>
    <recommendedName>
        <fullName evidence="5">Xylanolytic transcriptional activator regulatory domain-containing protein</fullName>
    </recommendedName>
</protein>
<feature type="domain" description="Xylanolytic transcriptional activator regulatory" evidence="5">
    <location>
        <begin position="303"/>
        <end position="375"/>
    </location>
</feature>
<evidence type="ECO:0000256" key="3">
    <source>
        <dbReference type="ARBA" id="ARBA00023242"/>
    </source>
</evidence>
<dbReference type="EMBL" id="NAJM01000072">
    <property type="protein sequence ID" value="RVX65990.1"/>
    <property type="molecule type" value="Genomic_DNA"/>
</dbReference>
<dbReference type="PANTHER" id="PTHR47424">
    <property type="entry name" value="REGULATORY PROTEIN GAL4"/>
    <property type="match status" value="1"/>
</dbReference>
<dbReference type="GO" id="GO:0000435">
    <property type="term" value="P:positive regulation of transcription from RNA polymerase II promoter by galactose"/>
    <property type="evidence" value="ECO:0007669"/>
    <property type="project" value="TreeGrafter"/>
</dbReference>
<dbReference type="GO" id="GO:0005634">
    <property type="term" value="C:nucleus"/>
    <property type="evidence" value="ECO:0007669"/>
    <property type="project" value="TreeGrafter"/>
</dbReference>
<comment type="caution">
    <text evidence="6">The sequence shown here is derived from an EMBL/GenBank/DDBJ whole genome shotgun (WGS) entry which is preliminary data.</text>
</comment>
<evidence type="ECO:0000259" key="5">
    <source>
        <dbReference type="SMART" id="SM00906"/>
    </source>
</evidence>
<dbReference type="Pfam" id="PF04082">
    <property type="entry name" value="Fungal_trans"/>
    <property type="match status" value="1"/>
</dbReference>
<evidence type="ECO:0000256" key="4">
    <source>
        <dbReference type="SAM" id="MobiDB-lite"/>
    </source>
</evidence>
<dbReference type="AlphaFoldDB" id="A0A438MQT0"/>